<keyword evidence="4" id="KW-0808">Transferase</keyword>
<sequence length="172" mass="19706">MKDDYLINLKFLPLEALKLERTSFSCSVEPLDTYFHKYVSQDVKKGLAKCFVLINEQQAKIIGYYTLSALSIPITDIPQEQIKKGIPYPNIPAVLIGRLAIDTHFQHQGYGKFIIADTIYRIQNNNIAAAVLVVDAKNDTAVSFYQRLGFIEFKTLNQPHKKFFYPLTKIMK</sequence>
<keyword evidence="8" id="KW-1185">Reference proteome</keyword>
<dbReference type="AlphaFoldDB" id="A0A8E3S8Q6"/>
<dbReference type="Gene3D" id="3.40.630.30">
    <property type="match status" value="1"/>
</dbReference>
<proteinExistence type="inferred from homology"/>
<dbReference type="Pfam" id="PF13673">
    <property type="entry name" value="Acetyltransf_10"/>
    <property type="match status" value="1"/>
</dbReference>
<dbReference type="GO" id="GO:0016747">
    <property type="term" value="F:acyltransferase activity, transferring groups other than amino-acyl groups"/>
    <property type="evidence" value="ECO:0007669"/>
    <property type="project" value="InterPro"/>
</dbReference>
<reference evidence="7" key="1">
    <citation type="submission" date="2017-06" db="EMBL/GenBank/DDBJ databases">
        <title>Genome sequencing of pathogenic and non-pathogenic strains within Bisgaard taxon 40.</title>
        <authorList>
            <person name="Ladner J.T."/>
            <person name="Lovett S.P."/>
            <person name="Koroleva G."/>
            <person name="Lorch J.M."/>
        </authorList>
    </citation>
    <scope>NUCLEOTIDE SEQUENCE</scope>
    <source>
        <strain evidence="7">27576-1-I1</strain>
    </source>
</reference>
<dbReference type="EMBL" id="CP022011">
    <property type="protein sequence ID" value="QDJ14747.1"/>
    <property type="molecule type" value="Genomic_DNA"/>
</dbReference>
<name>A0A8E3S8Q6_9PAST</name>
<evidence type="ECO:0000256" key="6">
    <source>
        <dbReference type="ARBA" id="ARBA00049880"/>
    </source>
</evidence>
<evidence type="ECO:0000256" key="5">
    <source>
        <dbReference type="ARBA" id="ARBA00023315"/>
    </source>
</evidence>
<evidence type="ECO:0000256" key="2">
    <source>
        <dbReference type="ARBA" id="ARBA00022491"/>
    </source>
</evidence>
<dbReference type="RefSeq" id="WP_261920730.1">
    <property type="nucleotide sequence ID" value="NZ_CP022011.1"/>
</dbReference>
<organism evidence="7 8">
    <name type="scientific">Mergibacter septicus</name>
    <dbReference type="NCBI Taxonomy" id="221402"/>
    <lineage>
        <taxon>Bacteria</taxon>
        <taxon>Pseudomonadati</taxon>
        <taxon>Pseudomonadota</taxon>
        <taxon>Gammaproteobacteria</taxon>
        <taxon>Pasteurellales</taxon>
        <taxon>Pasteurellaceae</taxon>
        <taxon>Mergibacter</taxon>
    </lineage>
</organism>
<dbReference type="InterPro" id="IPR016181">
    <property type="entry name" value="Acyl_CoA_acyltransferase"/>
</dbReference>
<comment type="similarity">
    <text evidence="1">Belongs to the acetyltransferase family. GNAT subfamily.</text>
</comment>
<dbReference type="Proteomes" id="UP000955338">
    <property type="component" value="Chromosome"/>
</dbReference>
<evidence type="ECO:0000313" key="7">
    <source>
        <dbReference type="EMBL" id="QDJ14747.1"/>
    </source>
</evidence>
<keyword evidence="2" id="KW-0678">Repressor</keyword>
<dbReference type="PANTHER" id="PTHR36449">
    <property type="entry name" value="ACETYLTRANSFERASE-RELATED"/>
    <property type="match status" value="1"/>
</dbReference>
<comment type="catalytic activity">
    <reaction evidence="6">
        <text>glycyl-tRNA(Gly) + acetyl-CoA = N-acetylglycyl-tRNA(Gly) + CoA + H(+)</text>
        <dbReference type="Rhea" id="RHEA:81867"/>
        <dbReference type="Rhea" id="RHEA-COMP:9683"/>
        <dbReference type="Rhea" id="RHEA-COMP:19766"/>
        <dbReference type="ChEBI" id="CHEBI:15378"/>
        <dbReference type="ChEBI" id="CHEBI:57287"/>
        <dbReference type="ChEBI" id="CHEBI:57288"/>
        <dbReference type="ChEBI" id="CHEBI:78522"/>
        <dbReference type="ChEBI" id="CHEBI:232036"/>
    </reaction>
</comment>
<gene>
    <name evidence="7" type="ORF">CEP48_04600</name>
</gene>
<dbReference type="PROSITE" id="PS51186">
    <property type="entry name" value="GNAT"/>
    <property type="match status" value="1"/>
</dbReference>
<evidence type="ECO:0000256" key="1">
    <source>
        <dbReference type="ARBA" id="ARBA00009342"/>
    </source>
</evidence>
<keyword evidence="5" id="KW-0012">Acyltransferase</keyword>
<evidence type="ECO:0000313" key="8">
    <source>
        <dbReference type="Proteomes" id="UP000955338"/>
    </source>
</evidence>
<protein>
    <submittedName>
        <fullName evidence="7">GNAT family N-acetyltransferase</fullName>
    </submittedName>
</protein>
<evidence type="ECO:0000256" key="3">
    <source>
        <dbReference type="ARBA" id="ARBA00022649"/>
    </source>
</evidence>
<accession>A0A8E3S8Q6</accession>
<dbReference type="PANTHER" id="PTHR36449:SF1">
    <property type="entry name" value="ACETYLTRANSFERASE"/>
    <property type="match status" value="1"/>
</dbReference>
<dbReference type="InterPro" id="IPR000182">
    <property type="entry name" value="GNAT_dom"/>
</dbReference>
<keyword evidence="3" id="KW-1277">Toxin-antitoxin system</keyword>
<dbReference type="SUPFAM" id="SSF55729">
    <property type="entry name" value="Acyl-CoA N-acyltransferases (Nat)"/>
    <property type="match status" value="1"/>
</dbReference>
<evidence type="ECO:0000256" key="4">
    <source>
        <dbReference type="ARBA" id="ARBA00022679"/>
    </source>
</evidence>